<feature type="coiled-coil region" evidence="1">
    <location>
        <begin position="30"/>
        <end position="72"/>
    </location>
</feature>
<evidence type="ECO:0000256" key="2">
    <source>
        <dbReference type="SAM" id="Phobius"/>
    </source>
</evidence>
<feature type="transmembrane region" description="Helical" evidence="2">
    <location>
        <begin position="6"/>
        <end position="27"/>
    </location>
</feature>
<reference evidence="3" key="1">
    <citation type="journal article" date="2020" name="Stud. Mycol.">
        <title>101 Dothideomycetes genomes: a test case for predicting lifestyles and emergence of pathogens.</title>
        <authorList>
            <person name="Haridas S."/>
            <person name="Albert R."/>
            <person name="Binder M."/>
            <person name="Bloem J."/>
            <person name="Labutti K."/>
            <person name="Salamov A."/>
            <person name="Andreopoulos B."/>
            <person name="Baker S."/>
            <person name="Barry K."/>
            <person name="Bills G."/>
            <person name="Bluhm B."/>
            <person name="Cannon C."/>
            <person name="Castanera R."/>
            <person name="Culley D."/>
            <person name="Daum C."/>
            <person name="Ezra D."/>
            <person name="Gonzalez J."/>
            <person name="Henrissat B."/>
            <person name="Kuo A."/>
            <person name="Liang C."/>
            <person name="Lipzen A."/>
            <person name="Lutzoni F."/>
            <person name="Magnuson J."/>
            <person name="Mondo S."/>
            <person name="Nolan M."/>
            <person name="Ohm R."/>
            <person name="Pangilinan J."/>
            <person name="Park H.-J."/>
            <person name="Ramirez L."/>
            <person name="Alfaro M."/>
            <person name="Sun H."/>
            <person name="Tritt A."/>
            <person name="Yoshinaga Y."/>
            <person name="Zwiers L.-H."/>
            <person name="Turgeon B."/>
            <person name="Goodwin S."/>
            <person name="Spatafora J."/>
            <person name="Crous P."/>
            <person name="Grigoriev I."/>
        </authorList>
    </citation>
    <scope>NUCLEOTIDE SEQUENCE</scope>
    <source>
        <strain evidence="3">CBS 113818</strain>
    </source>
</reference>
<sequence length="227" mass="26614">MLVTRGFSLTNFVIGSSALCFQIFVLYPWHEKLEVEFTELRREHARLLEDTRERHRHELKGIREQLELINERNKKIPNDEYYRKRHAAHNNSNNHLCNEQLSTLGTSPKFSRVFSKRRQLALLLRCHCSSTIETRANQEERLFRVTANRVRAGTRRSADLCRNRLINIFQHDAQPQSDAQFSQLTHSSYTALFRRAVIDSVSGLRICKTGCLPEVPNEPLLEFLRKQ</sequence>
<gene>
    <name evidence="3" type="ORF">CC86DRAFT_98722</name>
</gene>
<name>A0A6A6ZLS5_9PLEO</name>
<dbReference type="PANTHER" id="PTHR40135:SF1">
    <property type="entry name" value="MITOCHONDRIAL PHOSPHATE CARRIER PROTEIN"/>
    <property type="match status" value="1"/>
</dbReference>
<dbReference type="Proteomes" id="UP000799424">
    <property type="component" value="Unassembled WGS sequence"/>
</dbReference>
<keyword evidence="4" id="KW-1185">Reference proteome</keyword>
<evidence type="ECO:0000313" key="3">
    <source>
        <dbReference type="EMBL" id="KAF2821619.1"/>
    </source>
</evidence>
<keyword evidence="2" id="KW-0472">Membrane</keyword>
<keyword evidence="2" id="KW-1133">Transmembrane helix</keyword>
<accession>A0A6A6ZLS5</accession>
<evidence type="ECO:0000256" key="1">
    <source>
        <dbReference type="SAM" id="Coils"/>
    </source>
</evidence>
<evidence type="ECO:0000313" key="4">
    <source>
        <dbReference type="Proteomes" id="UP000799424"/>
    </source>
</evidence>
<dbReference type="PANTHER" id="PTHR40135">
    <property type="entry name" value="MITOCHONDRIAL PHOSPHATE CARRIER PROTEIN"/>
    <property type="match status" value="1"/>
</dbReference>
<dbReference type="EMBL" id="MU006236">
    <property type="protein sequence ID" value="KAF2821619.1"/>
    <property type="molecule type" value="Genomic_DNA"/>
</dbReference>
<keyword evidence="1" id="KW-0175">Coiled coil</keyword>
<organism evidence="3 4">
    <name type="scientific">Ophiobolus disseminans</name>
    <dbReference type="NCBI Taxonomy" id="1469910"/>
    <lineage>
        <taxon>Eukaryota</taxon>
        <taxon>Fungi</taxon>
        <taxon>Dikarya</taxon>
        <taxon>Ascomycota</taxon>
        <taxon>Pezizomycotina</taxon>
        <taxon>Dothideomycetes</taxon>
        <taxon>Pleosporomycetidae</taxon>
        <taxon>Pleosporales</taxon>
        <taxon>Pleosporineae</taxon>
        <taxon>Phaeosphaeriaceae</taxon>
        <taxon>Ophiobolus</taxon>
    </lineage>
</organism>
<protein>
    <submittedName>
        <fullName evidence="3">Uncharacterized protein</fullName>
    </submittedName>
</protein>
<keyword evidence="2" id="KW-0812">Transmembrane</keyword>
<proteinExistence type="predicted"/>
<dbReference type="OrthoDB" id="9992270at2759"/>
<dbReference type="AlphaFoldDB" id="A0A6A6ZLS5"/>